<feature type="compositionally biased region" description="Polar residues" evidence="1">
    <location>
        <begin position="36"/>
        <end position="48"/>
    </location>
</feature>
<gene>
    <name evidence="2" type="ORF">A3F55_01815</name>
</gene>
<evidence type="ECO:0000256" key="1">
    <source>
        <dbReference type="SAM" id="MobiDB-lite"/>
    </source>
</evidence>
<dbReference type="Proteomes" id="UP000178091">
    <property type="component" value="Unassembled WGS sequence"/>
</dbReference>
<comment type="caution">
    <text evidence="2">The sequence shown here is derived from an EMBL/GenBank/DDBJ whole genome shotgun (WGS) entry which is preliminary data.</text>
</comment>
<name>A0A1F4XTU4_9BACT</name>
<evidence type="ECO:0000313" key="3">
    <source>
        <dbReference type="Proteomes" id="UP000178091"/>
    </source>
</evidence>
<dbReference type="EMBL" id="MEWW01000003">
    <property type="protein sequence ID" value="OGC85139.1"/>
    <property type="molecule type" value="Genomic_DNA"/>
</dbReference>
<accession>A0A1F4XTU4</accession>
<reference evidence="2 3" key="1">
    <citation type="journal article" date="2016" name="Nat. Commun.">
        <title>Thousands of microbial genomes shed light on interconnected biogeochemical processes in an aquifer system.</title>
        <authorList>
            <person name="Anantharaman K."/>
            <person name="Brown C.T."/>
            <person name="Hug L.A."/>
            <person name="Sharon I."/>
            <person name="Castelle C.J."/>
            <person name="Probst A.J."/>
            <person name="Thomas B.C."/>
            <person name="Singh A."/>
            <person name="Wilkins M.J."/>
            <person name="Karaoz U."/>
            <person name="Brodie E.L."/>
            <person name="Williams K.H."/>
            <person name="Hubbard S.S."/>
            <person name="Banfield J.F."/>
        </authorList>
    </citation>
    <scope>NUCLEOTIDE SEQUENCE [LARGE SCALE GENOMIC DNA]</scope>
</reference>
<protein>
    <submittedName>
        <fullName evidence="2">Uncharacterized protein</fullName>
    </submittedName>
</protein>
<feature type="region of interest" description="Disordered" evidence="1">
    <location>
        <begin position="18"/>
        <end position="52"/>
    </location>
</feature>
<proteinExistence type="predicted"/>
<organism evidence="2 3">
    <name type="scientific">Candidatus Adlerbacteria bacterium RIFCSPHIGHO2_12_FULL_53_18</name>
    <dbReference type="NCBI Taxonomy" id="1797242"/>
    <lineage>
        <taxon>Bacteria</taxon>
        <taxon>Candidatus Adleribacteriota</taxon>
    </lineage>
</organism>
<sequence length="162" mass="16617">MVVGGLLAWSWFSLTPAETGSEEDVTPAAGEGAENAGSQNSGTNTGSPSALPGSTIGNEALVIPSPQDAGLSVMVTSASVTSPTWVVVYESQNGIRGNALGAALFFPGGGAKTINLLRTTTPARTYFVGRHVDNGDKQFSLTNDKAVVNAAGNPVYVEFKTR</sequence>
<dbReference type="AlphaFoldDB" id="A0A1F4XTU4"/>
<evidence type="ECO:0000313" key="2">
    <source>
        <dbReference type="EMBL" id="OGC85139.1"/>
    </source>
</evidence>